<evidence type="ECO:0000313" key="6">
    <source>
        <dbReference type="EMBL" id="GJT44727.1"/>
    </source>
</evidence>
<accession>A0ABQ5DZW8</accession>
<evidence type="ECO:0000256" key="3">
    <source>
        <dbReference type="SAM" id="MobiDB-lite"/>
    </source>
</evidence>
<dbReference type="EMBL" id="BQNB010015838">
    <property type="protein sequence ID" value="GJT44727.1"/>
    <property type="molecule type" value="Genomic_DNA"/>
</dbReference>
<dbReference type="InterPro" id="IPR054722">
    <property type="entry name" value="PolX-like_BBD"/>
</dbReference>
<keyword evidence="7" id="KW-1185">Reference proteome</keyword>
<dbReference type="Pfam" id="PF07727">
    <property type="entry name" value="RVT_2"/>
    <property type="match status" value="1"/>
</dbReference>
<feature type="region of interest" description="Disordered" evidence="3">
    <location>
        <begin position="583"/>
        <end position="605"/>
    </location>
</feature>
<gene>
    <name evidence="6" type="ORF">Tco_0953442</name>
</gene>
<protein>
    <submittedName>
        <fullName evidence="6">Ribonuclease H-like domain-containing protein</fullName>
    </submittedName>
</protein>
<keyword evidence="1" id="KW-0064">Aspartyl protease</keyword>
<evidence type="ECO:0000313" key="7">
    <source>
        <dbReference type="Proteomes" id="UP001151760"/>
    </source>
</evidence>
<organism evidence="6 7">
    <name type="scientific">Tanacetum coccineum</name>
    <dbReference type="NCBI Taxonomy" id="301880"/>
    <lineage>
        <taxon>Eukaryota</taxon>
        <taxon>Viridiplantae</taxon>
        <taxon>Streptophyta</taxon>
        <taxon>Embryophyta</taxon>
        <taxon>Tracheophyta</taxon>
        <taxon>Spermatophyta</taxon>
        <taxon>Magnoliopsida</taxon>
        <taxon>eudicotyledons</taxon>
        <taxon>Gunneridae</taxon>
        <taxon>Pentapetalae</taxon>
        <taxon>asterids</taxon>
        <taxon>campanulids</taxon>
        <taxon>Asterales</taxon>
        <taxon>Asteraceae</taxon>
        <taxon>Asteroideae</taxon>
        <taxon>Anthemideae</taxon>
        <taxon>Anthemidinae</taxon>
        <taxon>Tanacetum</taxon>
    </lineage>
</organism>
<feature type="coiled-coil region" evidence="2">
    <location>
        <begin position="291"/>
        <end position="318"/>
    </location>
</feature>
<dbReference type="Pfam" id="PF22936">
    <property type="entry name" value="Pol_BBD"/>
    <property type="match status" value="1"/>
</dbReference>
<evidence type="ECO:0000256" key="2">
    <source>
        <dbReference type="SAM" id="Coils"/>
    </source>
</evidence>
<dbReference type="Proteomes" id="UP001151760">
    <property type="component" value="Unassembled WGS sequence"/>
</dbReference>
<keyword evidence="1" id="KW-0378">Hydrolase</keyword>
<proteinExistence type="predicted"/>
<keyword evidence="2" id="KW-0175">Coiled coil</keyword>
<evidence type="ECO:0000259" key="4">
    <source>
        <dbReference type="Pfam" id="PF07727"/>
    </source>
</evidence>
<keyword evidence="1" id="KW-0645">Protease</keyword>
<feature type="compositionally biased region" description="Polar residues" evidence="3">
    <location>
        <begin position="585"/>
        <end position="596"/>
    </location>
</feature>
<dbReference type="PANTHER" id="PTHR11439">
    <property type="entry name" value="GAG-POL-RELATED RETROTRANSPOSON"/>
    <property type="match status" value="1"/>
</dbReference>
<reference evidence="6" key="1">
    <citation type="journal article" date="2022" name="Int. J. Mol. Sci.">
        <title>Draft Genome of Tanacetum Coccineum: Genomic Comparison of Closely Related Tanacetum-Family Plants.</title>
        <authorList>
            <person name="Yamashiro T."/>
            <person name="Shiraishi A."/>
            <person name="Nakayama K."/>
            <person name="Satake H."/>
        </authorList>
    </citation>
    <scope>NUCLEOTIDE SEQUENCE</scope>
</reference>
<comment type="caution">
    <text evidence="6">The sequence shown here is derived from an EMBL/GenBank/DDBJ whole genome shotgun (WGS) entry which is preliminary data.</text>
</comment>
<name>A0ABQ5DZW8_9ASTR</name>
<evidence type="ECO:0000259" key="5">
    <source>
        <dbReference type="Pfam" id="PF22936"/>
    </source>
</evidence>
<dbReference type="PANTHER" id="PTHR11439:SF495">
    <property type="entry name" value="REVERSE TRANSCRIPTASE, RNA-DEPENDENT DNA POLYMERASE-RELATED"/>
    <property type="match status" value="1"/>
</dbReference>
<sequence>MKKKDQISFDEQEAIRLQAEFDEEVRLAREKYETNVALIEKWNDIQDKIEIDYEMAQRLQAEEQEELTIEEKSKFFVQLLEARKKHFAAKRAEEKRNRPPTKAQQRSIMCTYLKNMVGWKPKDLKNNETREESSSKRAGDELEQEKAKKQKVDEDKEIAELQSLMKIVPDEEEVAIDVIHQATKPPSIIDYKIIKEGKISYFQIIRANGSSKRYSAFIQMLRNIDREDLETLWKLVKAKHGYKGPEEGYERVLWGLESVEARLLVFKKIESAYEEDIKVLKREIHLREVAITELRRKLELAQKQKDEIQLTVENFKNSSKSLSKLIDCLIVDKCKTGLGYNAVPPPYTGNFMPPKPDLSFTCLEEFTCKPVVIKPVVENSEAKTSKAKPKAVRKNNGALIIEDWVSDSEEEDVPQANIEKKTIKPSFAKIEFVKSKKQVKSPRKTTVKQGSNFEMINKACYVCGSFDHLQYDCDNHQRQFNNFQRVVKLVWNNAKRGNPQMDLQNKRVIDSGCSRHMTGNMSYLTDYKEIDGGYVAFGGNPKGGKITGRGTKASNNAGQARKETEPIKDYILLPLWIADPPFSQDPKSSPNYGSKPSSDDRKKVNDVGEKTSIELLDDPNMPALEDIVFSNDDGDVGAEADIHNLDAFMLVINAVGGKSSIKLPDDLNMPALEDIVYSDDGEDVGAEADMNNLDTFIPDEVDVYVCQPPGFEDLNFPDRLVQVYVDDIIFGSTKKSLCTKFEKMMQKKFQMSSMGELTFFLELQVKQKEDGIFISQDKYVTKILKKFGFTDVKTANTPMETQKLLLKDKDDEEVDVHLYRSMIGSLMYLTFSRPDIMFAVYSPFDLVAYTDSDYAGASLDRKSTIGGCQFLGCRLISWQCKKQTLVANYTTETEYVAALS</sequence>
<feature type="region of interest" description="Disordered" evidence="3">
    <location>
        <begin position="123"/>
        <end position="153"/>
    </location>
</feature>
<reference evidence="6" key="2">
    <citation type="submission" date="2022-01" db="EMBL/GenBank/DDBJ databases">
        <authorList>
            <person name="Yamashiro T."/>
            <person name="Shiraishi A."/>
            <person name="Satake H."/>
            <person name="Nakayama K."/>
        </authorList>
    </citation>
    <scope>NUCLEOTIDE SEQUENCE</scope>
</reference>
<dbReference type="InterPro" id="IPR013103">
    <property type="entry name" value="RVT_2"/>
</dbReference>
<dbReference type="InterPro" id="IPR043502">
    <property type="entry name" value="DNA/RNA_pol_sf"/>
</dbReference>
<evidence type="ECO:0000256" key="1">
    <source>
        <dbReference type="ARBA" id="ARBA00022750"/>
    </source>
</evidence>
<feature type="domain" description="Reverse transcriptase Ty1/copia-type" evidence="4">
    <location>
        <begin position="720"/>
        <end position="800"/>
    </location>
</feature>
<dbReference type="CDD" id="cd09272">
    <property type="entry name" value="RNase_HI_RT_Ty1"/>
    <property type="match status" value="1"/>
</dbReference>
<dbReference type="SUPFAM" id="SSF56672">
    <property type="entry name" value="DNA/RNA polymerases"/>
    <property type="match status" value="1"/>
</dbReference>
<feature type="domain" description="Retrovirus-related Pol polyprotein from transposon TNT 1-94-like beta-barrel" evidence="5">
    <location>
        <begin position="508"/>
        <end position="551"/>
    </location>
</feature>